<dbReference type="InterPro" id="IPR033338">
    <property type="entry name" value="Spc105/Spc7"/>
</dbReference>
<dbReference type="SMART" id="SM01315">
    <property type="entry name" value="Spc7_N"/>
    <property type="match status" value="1"/>
</dbReference>
<feature type="region of interest" description="Disordered" evidence="2">
    <location>
        <begin position="836"/>
        <end position="949"/>
    </location>
</feature>
<dbReference type="Proteomes" id="UP000594364">
    <property type="component" value="Chromosome 2"/>
</dbReference>
<name>A0A7S9KNS2_EPIFF</name>
<feature type="region of interest" description="Disordered" evidence="2">
    <location>
        <begin position="114"/>
        <end position="180"/>
    </location>
</feature>
<evidence type="ECO:0000256" key="2">
    <source>
        <dbReference type="SAM" id="MobiDB-lite"/>
    </source>
</evidence>
<feature type="region of interest" description="Disordered" evidence="2">
    <location>
        <begin position="71"/>
        <end position="95"/>
    </location>
</feature>
<dbReference type="Pfam" id="PF18210">
    <property type="entry name" value="Knl1_RWD_C"/>
    <property type="match status" value="1"/>
</dbReference>
<feature type="compositionally biased region" description="Polar residues" evidence="2">
    <location>
        <begin position="249"/>
        <end position="262"/>
    </location>
</feature>
<reference evidence="4 5" key="1">
    <citation type="journal article" date="2018" name="PLoS Genet.">
        <title>Repeat elements organise 3D genome structure and mediate transcription in the filamentous fungus Epichloe festucae.</title>
        <authorList>
            <person name="Winter D.J."/>
            <person name="Ganley A.R.D."/>
            <person name="Young C.A."/>
            <person name="Liachko I."/>
            <person name="Schardl C.L."/>
            <person name="Dupont P.Y."/>
            <person name="Berry D."/>
            <person name="Ram A."/>
            <person name="Scott B."/>
            <person name="Cox M.P."/>
        </authorList>
    </citation>
    <scope>NUCLEOTIDE SEQUENCE [LARGE SCALE GENOMIC DNA]</scope>
    <source>
        <strain evidence="4 5">Fl1</strain>
    </source>
</reference>
<feature type="compositionally biased region" description="Polar residues" evidence="2">
    <location>
        <begin position="694"/>
        <end position="703"/>
    </location>
</feature>
<feature type="compositionally biased region" description="Polar residues" evidence="2">
    <location>
        <begin position="902"/>
        <end position="918"/>
    </location>
</feature>
<feature type="compositionally biased region" description="Polar residues" evidence="2">
    <location>
        <begin position="712"/>
        <end position="722"/>
    </location>
</feature>
<feature type="compositionally biased region" description="Polar residues" evidence="2">
    <location>
        <begin position="138"/>
        <end position="150"/>
    </location>
</feature>
<dbReference type="Pfam" id="PF15402">
    <property type="entry name" value="MELT_2"/>
    <property type="match status" value="6"/>
</dbReference>
<evidence type="ECO:0000313" key="4">
    <source>
        <dbReference type="EMBL" id="QPG96121.1"/>
    </source>
</evidence>
<dbReference type="Pfam" id="PF08317">
    <property type="entry name" value="Spc7"/>
    <property type="match status" value="1"/>
</dbReference>
<organism evidence="4 5">
    <name type="scientific">Epichloe festucae (strain Fl1)</name>
    <dbReference type="NCBI Taxonomy" id="877507"/>
    <lineage>
        <taxon>Eukaryota</taxon>
        <taxon>Fungi</taxon>
        <taxon>Dikarya</taxon>
        <taxon>Ascomycota</taxon>
        <taxon>Pezizomycotina</taxon>
        <taxon>Sordariomycetes</taxon>
        <taxon>Hypocreomycetidae</taxon>
        <taxon>Hypocreales</taxon>
        <taxon>Clavicipitaceae</taxon>
        <taxon>Epichloe</taxon>
    </lineage>
</organism>
<sequence>MHRGLSPVTAHDSFSLNGVTTISNNIVTMAPSADATVPSTRRVRKSVGNVAMRKTMDKENATVDVASTLAANRKKSRSKSMGPGGLDGLKHGNGNRRAVAPLPRSILKPTAYSVPEIPPLRNGTQRTRKLSESRESTRTLAISSEDSINGSKVALKTEAEQQAAVRAREESERRDARRKSLANRRVSFAAEATLHTFHEIEYMQDSTTSTDSSRRASSVHGADSTGTVPNSPDNQASNRRNSGLPAANFGNTNDNTLTSTIYSSDSEPADDVEEVEDDSGSSNDSDDGTMMTIETEDVTGTTVASERYDSDDDSSTLDQALRAAAQRADTQRLSGDDHDDLDDGEEVIPSFGWVKKSQPSASVNGAKSPAEKGDDGTEMDMDTDMDMTSVIGGILKSQETRDITRDLTQNDDMSMDVTQALGGILSQDKTARSLYNQSIINQAPQDDDVTLGATMEFTTAIGGINQPNNDFGEDSDANEDFSMEFTTAIGGALPQAKVADGTAGSRSTLNRQAETGAEDTMEMTIGYGNILPSFPTCENTAMLEDEETMGMDITAAIGGILGHGDATSRNVGKRIMEEEVDKPHSPNRAIIAAVAPKTPTRRSSRLSAISQAASPKNDPQSPSLSAFRGSGLRRSTDPQTPEYTISSPLRTPTPSPPKLATPRAQVASPGTPTQARRSKSPRSTPPRRKGSVKAETTPSSIKSSKPRFSIFKNDTGTGARTPTVVLTPQTRRLSGLGADKSGLGSPQVTALFEKRSSIGDSATDFVPGRREITFEDPKIMQQEVDKAREDEKAKEKLQKKTFQKDRDATFNLREMIDSLSPKQSVMKGRKSLHVGSAKGLLGKRPAELDDEEDSEENDGVKRLKGHQGSPVKNIKLQQPPSVAETTGRLTRSTRRSLGPTPNNSGPSFSSPLKNGTDSTPRRQDRNNREHQTIHDVNYAHDDDQSTEEMEQDVDDGRIHLQDFLNMTSIRFMELTTTKRRHTAAPNNLQDGSTAEGEDALTLERCVLAGACTIPMLELYQHSCRELKNYIAEGRRIVKEIEAETLEDNPPLFREYISATPDVKALMDNQFKNVKTHARLLSKAMWYEWRSKLQEGLREGLAKIAEDMNADEIILKEQADLLAAVLPNALEQYEALEEEGGNLEEAAKQLADCDPAELEAARDELNNVDDDIAEKKRLVDELRQEFESSASEVEILATKKQALLQGIQEAEKVRQACRGWTCSEVESLKARVDAIEKKYGWAVTGLMGTNLSMAYKREIEIVFDIASFQPHQHNSRIDLWYIGDRSDAARARTTEKEFFLQCIRDHVRALPQSRTKILDLLDVVRVAWDKARFVTSQIGTINVTFPTNVVKTSDSSVAVTSSLLLSALKTRVETTLHLHGQSMPQGVDIGISTQFQVVYGEHFNVSKVGEFLANKIGNKMGAKEEGWSEVLVELYKRLIARGKKQMSGAAQ</sequence>
<feature type="region of interest" description="Disordered" evidence="2">
    <location>
        <begin position="578"/>
        <end position="722"/>
    </location>
</feature>
<feature type="compositionally biased region" description="Basic and acidic residues" evidence="2">
    <location>
        <begin position="919"/>
        <end position="943"/>
    </location>
</feature>
<dbReference type="PANTHER" id="PTHR28260">
    <property type="entry name" value="SPINDLE POLE BODY COMPONENT SPC105"/>
    <property type="match status" value="1"/>
</dbReference>
<dbReference type="InterPro" id="IPR013253">
    <property type="entry name" value="Spc7_domain"/>
</dbReference>
<feature type="compositionally biased region" description="Low complexity" evidence="2">
    <location>
        <begin position="885"/>
        <end position="901"/>
    </location>
</feature>
<protein>
    <recommendedName>
        <fullName evidence="3">Spc7 kinetochore protein domain-containing protein</fullName>
    </recommendedName>
</protein>
<dbReference type="GO" id="GO:1990758">
    <property type="term" value="P:mitotic sister chromatid biorientation"/>
    <property type="evidence" value="ECO:0007669"/>
    <property type="project" value="TreeGrafter"/>
</dbReference>
<evidence type="ECO:0000313" key="5">
    <source>
        <dbReference type="Proteomes" id="UP000594364"/>
    </source>
</evidence>
<dbReference type="PANTHER" id="PTHR28260:SF1">
    <property type="entry name" value="SPINDLE POLE BODY COMPONENT SPC105"/>
    <property type="match status" value="1"/>
</dbReference>
<feature type="compositionally biased region" description="Polar residues" evidence="2">
    <location>
        <begin position="605"/>
        <end position="624"/>
    </location>
</feature>
<keyword evidence="5" id="KW-1185">Reference proteome</keyword>
<dbReference type="GO" id="GO:0007094">
    <property type="term" value="P:mitotic spindle assembly checkpoint signaling"/>
    <property type="evidence" value="ECO:0007669"/>
    <property type="project" value="TreeGrafter"/>
</dbReference>
<feature type="compositionally biased region" description="Polar residues" evidence="2">
    <location>
        <begin position="875"/>
        <end position="884"/>
    </location>
</feature>
<proteinExistence type="predicted"/>
<dbReference type="OrthoDB" id="5592879at2759"/>
<feature type="compositionally biased region" description="Acidic residues" evidence="2">
    <location>
        <begin position="267"/>
        <end position="287"/>
    </location>
</feature>
<dbReference type="GO" id="GO:0034501">
    <property type="term" value="P:protein localization to kinetochore"/>
    <property type="evidence" value="ECO:0007669"/>
    <property type="project" value="TreeGrafter"/>
</dbReference>
<dbReference type="InterPro" id="IPR040850">
    <property type="entry name" value="Knl1_RWD_C"/>
</dbReference>
<gene>
    <name evidence="4" type="ORF">C2857_003235</name>
</gene>
<keyword evidence="1" id="KW-0175">Coiled coil</keyword>
<feature type="coiled-coil region" evidence="1">
    <location>
        <begin position="1118"/>
        <end position="1191"/>
    </location>
</feature>
<feature type="region of interest" description="Disordered" evidence="2">
    <location>
        <begin position="204"/>
        <end position="343"/>
    </location>
</feature>
<dbReference type="EMBL" id="CP031386">
    <property type="protein sequence ID" value="QPG96121.1"/>
    <property type="molecule type" value="Genomic_DNA"/>
</dbReference>
<feature type="compositionally biased region" description="Low complexity" evidence="2">
    <location>
        <begin position="316"/>
        <end position="333"/>
    </location>
</feature>
<feature type="compositionally biased region" description="Polar residues" evidence="2">
    <location>
        <begin position="224"/>
        <end position="241"/>
    </location>
</feature>
<evidence type="ECO:0000259" key="3">
    <source>
        <dbReference type="SMART" id="SM00787"/>
    </source>
</evidence>
<feature type="domain" description="Spc7 kinetochore protein" evidence="3">
    <location>
        <begin position="942"/>
        <end position="1263"/>
    </location>
</feature>
<feature type="compositionally biased region" description="Low complexity" evidence="2">
    <location>
        <begin position="205"/>
        <end position="218"/>
    </location>
</feature>
<dbReference type="GO" id="GO:0000776">
    <property type="term" value="C:kinetochore"/>
    <property type="evidence" value="ECO:0007669"/>
    <property type="project" value="TreeGrafter"/>
</dbReference>
<evidence type="ECO:0000256" key="1">
    <source>
        <dbReference type="SAM" id="Coils"/>
    </source>
</evidence>
<feature type="compositionally biased region" description="Basic residues" evidence="2">
    <location>
        <begin position="676"/>
        <end position="691"/>
    </location>
</feature>
<feature type="region of interest" description="Disordered" evidence="2">
    <location>
        <begin position="355"/>
        <end position="378"/>
    </location>
</feature>
<accession>A0A7S9KNS2</accession>
<dbReference type="SMART" id="SM00787">
    <property type="entry name" value="Spc7"/>
    <property type="match status" value="1"/>
</dbReference>
<feature type="compositionally biased region" description="Basic and acidic residues" evidence="2">
    <location>
        <begin position="166"/>
        <end position="175"/>
    </location>
</feature>
<feature type="compositionally biased region" description="Acidic residues" evidence="2">
    <location>
        <begin position="848"/>
        <end position="857"/>
    </location>
</feature>